<evidence type="ECO:0000256" key="1">
    <source>
        <dbReference type="SAM" id="Coils"/>
    </source>
</evidence>
<feature type="coiled-coil region" evidence="1">
    <location>
        <begin position="49"/>
        <end position="87"/>
    </location>
</feature>
<gene>
    <name evidence="2" type="ORF">EZS27_043999</name>
</gene>
<dbReference type="EMBL" id="SNRY01011582">
    <property type="protein sequence ID" value="KAA6304354.1"/>
    <property type="molecule type" value="Genomic_DNA"/>
</dbReference>
<feature type="non-terminal residue" evidence="2">
    <location>
        <position position="1"/>
    </location>
</feature>
<organism evidence="2">
    <name type="scientific">termite gut metagenome</name>
    <dbReference type="NCBI Taxonomy" id="433724"/>
    <lineage>
        <taxon>unclassified sequences</taxon>
        <taxon>metagenomes</taxon>
        <taxon>organismal metagenomes</taxon>
    </lineage>
</organism>
<protein>
    <submittedName>
        <fullName evidence="2">Uncharacterized protein</fullName>
    </submittedName>
</protein>
<evidence type="ECO:0000313" key="2">
    <source>
        <dbReference type="EMBL" id="KAA6304354.1"/>
    </source>
</evidence>
<dbReference type="AlphaFoldDB" id="A0A5J4P747"/>
<keyword evidence="1" id="KW-0175">Coiled coil</keyword>
<comment type="caution">
    <text evidence="2">The sequence shown here is derived from an EMBL/GenBank/DDBJ whole genome shotgun (WGS) entry which is preliminary data.</text>
</comment>
<accession>A0A5J4P747</accession>
<proteinExistence type="predicted"/>
<name>A0A5J4P747_9ZZZZ</name>
<reference evidence="2" key="1">
    <citation type="submission" date="2019-03" db="EMBL/GenBank/DDBJ databases">
        <title>Single cell metagenomics reveals metabolic interactions within the superorganism composed of flagellate Streblomastix strix and complex community of Bacteroidetes bacteria on its surface.</title>
        <authorList>
            <person name="Treitli S.C."/>
            <person name="Kolisko M."/>
            <person name="Husnik F."/>
            <person name="Keeling P."/>
            <person name="Hampl V."/>
        </authorList>
    </citation>
    <scope>NUCLEOTIDE SEQUENCE</scope>
    <source>
        <strain evidence="2">STM</strain>
    </source>
</reference>
<feature type="non-terminal residue" evidence="2">
    <location>
        <position position="174"/>
    </location>
</feature>
<sequence>REYADFQRTQGEDIFRQQGRVTKKTAELMETKKAQAFLLDTREQERIKLEKEEQDKHYLISNLQKQQKNLQNEINQKKKEANKIDKGYMDSSNITKILTLTVDKLSENESCKELFHQYKEGEPLLSAQALNDVIELARAILFPGYYGNPTADEQAIHHHIEVNVETLFNLLIEQ</sequence>